<reference evidence="1" key="1">
    <citation type="journal article" date="2022" name="Int. J. Mol. Sci.">
        <title>Draft Genome of Tanacetum Coccineum: Genomic Comparison of Closely Related Tanacetum-Family Plants.</title>
        <authorList>
            <person name="Yamashiro T."/>
            <person name="Shiraishi A."/>
            <person name="Nakayama K."/>
            <person name="Satake H."/>
        </authorList>
    </citation>
    <scope>NUCLEOTIDE SEQUENCE</scope>
</reference>
<protein>
    <submittedName>
        <fullName evidence="1">Uncharacterized protein</fullName>
    </submittedName>
</protein>
<dbReference type="Proteomes" id="UP001151760">
    <property type="component" value="Unassembled WGS sequence"/>
</dbReference>
<gene>
    <name evidence="1" type="ORF">Tco_0857279</name>
</gene>
<dbReference type="EMBL" id="BQNB010012971">
    <property type="protein sequence ID" value="GJT10237.1"/>
    <property type="molecule type" value="Genomic_DNA"/>
</dbReference>
<proteinExistence type="predicted"/>
<accession>A0ABQ5B8I1</accession>
<comment type="caution">
    <text evidence="1">The sequence shown here is derived from an EMBL/GenBank/DDBJ whole genome shotgun (WGS) entry which is preliminary data.</text>
</comment>
<name>A0ABQ5B8I1_9ASTR</name>
<keyword evidence="2" id="KW-1185">Reference proteome</keyword>
<sequence length="72" mass="8101">MEGNFKWKDLETCALLRRVLCEFFMCALFSPRQDDKEDHGLDFDFGVADVVGALTTTTAASSGHRKDKILMT</sequence>
<evidence type="ECO:0000313" key="1">
    <source>
        <dbReference type="EMBL" id="GJT10237.1"/>
    </source>
</evidence>
<reference evidence="1" key="2">
    <citation type="submission" date="2022-01" db="EMBL/GenBank/DDBJ databases">
        <authorList>
            <person name="Yamashiro T."/>
            <person name="Shiraishi A."/>
            <person name="Satake H."/>
            <person name="Nakayama K."/>
        </authorList>
    </citation>
    <scope>NUCLEOTIDE SEQUENCE</scope>
</reference>
<evidence type="ECO:0000313" key="2">
    <source>
        <dbReference type="Proteomes" id="UP001151760"/>
    </source>
</evidence>
<organism evidence="1 2">
    <name type="scientific">Tanacetum coccineum</name>
    <dbReference type="NCBI Taxonomy" id="301880"/>
    <lineage>
        <taxon>Eukaryota</taxon>
        <taxon>Viridiplantae</taxon>
        <taxon>Streptophyta</taxon>
        <taxon>Embryophyta</taxon>
        <taxon>Tracheophyta</taxon>
        <taxon>Spermatophyta</taxon>
        <taxon>Magnoliopsida</taxon>
        <taxon>eudicotyledons</taxon>
        <taxon>Gunneridae</taxon>
        <taxon>Pentapetalae</taxon>
        <taxon>asterids</taxon>
        <taxon>campanulids</taxon>
        <taxon>Asterales</taxon>
        <taxon>Asteraceae</taxon>
        <taxon>Asteroideae</taxon>
        <taxon>Anthemideae</taxon>
        <taxon>Anthemidinae</taxon>
        <taxon>Tanacetum</taxon>
    </lineage>
</organism>